<dbReference type="Pfam" id="PF05729">
    <property type="entry name" value="NACHT"/>
    <property type="match status" value="1"/>
</dbReference>
<accession>Q46BH5</accession>
<evidence type="ECO:0000313" key="4">
    <source>
        <dbReference type="EMBL" id="AAZ70767.1"/>
    </source>
</evidence>
<dbReference type="SMART" id="SM00567">
    <property type="entry name" value="EZ_HEAT"/>
    <property type="match status" value="12"/>
</dbReference>
<dbReference type="PROSITE" id="PS50077">
    <property type="entry name" value="HEAT_REPEAT"/>
    <property type="match status" value="3"/>
</dbReference>
<dbReference type="InterPro" id="IPR011989">
    <property type="entry name" value="ARM-like"/>
</dbReference>
<dbReference type="InterPro" id="IPR007111">
    <property type="entry name" value="NACHT_NTPase"/>
</dbReference>
<dbReference type="Pfam" id="PF13646">
    <property type="entry name" value="HEAT_2"/>
    <property type="match status" value="3"/>
</dbReference>
<dbReference type="PANTHER" id="PTHR12697:SF5">
    <property type="entry name" value="DEOXYHYPUSINE HYDROXYLASE"/>
    <property type="match status" value="1"/>
</dbReference>
<organism evidence="4">
    <name type="scientific">Methanosarcina barkeri (strain Fusaro / DSM 804)</name>
    <dbReference type="NCBI Taxonomy" id="269797"/>
    <lineage>
        <taxon>Archaea</taxon>
        <taxon>Methanobacteriati</taxon>
        <taxon>Methanobacteriota</taxon>
        <taxon>Stenosarchaea group</taxon>
        <taxon>Methanomicrobia</taxon>
        <taxon>Methanosarcinales</taxon>
        <taxon>Methanosarcinaceae</taxon>
        <taxon>Methanosarcina</taxon>
    </lineage>
</organism>
<sequence>MAISGLALGFLTNFLYDSSKKIPGHIFNTSSKVYDKAIKEFSNKSYKLTGIQIDTFFHQENVEKAIEKYLKNPDKIDCSNILIHEFFELFSGEDFSREDADLILNSFFEIMDSEIEKEPELKNDLEFYLAKETYKTTQEMNQGVKKLSKDVKELAHNVQEVHEVINGRRENQSKKESGVYFEESLEKYLNKIIDEDGKTGVSEVYTELSAKEILPVTLKFHDEESNREQEFEVLELVEKEEKLIISGESGSGKTTTFRWLNYILAKSYLEEKNENVPLYIELNSYIGEERFIKNPFDIYIAKKAEEKGISEDVLKTILKGKATILLDGFDLLSPTDEFYPYDKISNFITDYNNCRFVISSRPGFFESIKSSFKVSELEKLTDEKIEIFIDRSVSNEELANTLKDKILSNQQLKSILSNPMMLYIAIKVAMGRKDKSDDLLPSKRSKLYENFIDILFSHQEEKGKGLHADRIQIENSLTDLYFKLQCRNEVSCKYSGALKFVKKSSEDSMFKKISPQLILEDCFKLGILNRNDNYVSYGIHQSFQEYFAAIKLKELFESGFDVSEAFSHPKWEEVVIFTSEMLDSDSIDKFIGSMLLKSELFLASKCVNKASEKVKEKLRALLTEKMDSKCILEKISSIESLGRIGVAGISIISEALKDEDPSVRWSAIKALRNIKSDKAVKPLINALKDEDDDLRWNVAEILGKIKSDTAVKLLINALKDENSHVRLSAAEALGNIKSETAVQLLINALNDENENVQRGAAEALGNIESETAVQPLINALNDENEDVRRSAVEALGKIKSETAVQPLINALKDEDDDLRWNVAEILGKIKSDTAVKLLINALKDENSHVRLSAAEALGNIKSETAVQLLINALNDENEDVRRSAVEALGKIKSETAVQPLINALNDENEDVRRSAVEALGNIKSETAVQPLINALKDENEYVRRSAVEALGNIKSETAVQPLINALKDEDSDVRREAAEALGNIKSETVVQPLINALKDEDSDVRREAAEALGNIKSETAVQPLINALKDEHVRWNGAEALGKICTVKNKKQLEDLLESDHEFSINIAFEILYEIEKEERSKVILFKDEKFLRI</sequence>
<dbReference type="Pfam" id="PF02985">
    <property type="entry name" value="HEAT"/>
    <property type="match status" value="1"/>
</dbReference>
<dbReference type="InterPro" id="IPR021133">
    <property type="entry name" value="HEAT_type_2"/>
</dbReference>
<dbReference type="InterPro" id="IPR016024">
    <property type="entry name" value="ARM-type_fold"/>
</dbReference>
<dbReference type="SUPFAM" id="SSF48371">
    <property type="entry name" value="ARM repeat"/>
    <property type="match status" value="1"/>
</dbReference>
<dbReference type="SUPFAM" id="SSF52540">
    <property type="entry name" value="P-loop containing nucleoside triphosphate hydrolases"/>
    <property type="match status" value="1"/>
</dbReference>
<dbReference type="InterPro" id="IPR000357">
    <property type="entry name" value="HEAT"/>
</dbReference>
<evidence type="ECO:0000259" key="3">
    <source>
        <dbReference type="PROSITE" id="PS50837"/>
    </source>
</evidence>
<dbReference type="OrthoDB" id="142930at2157"/>
<dbReference type="HOGENOM" id="CLU_008045_0_0_2"/>
<protein>
    <recommendedName>
        <fullName evidence="3">NACHT domain-containing protein</fullName>
    </recommendedName>
</protein>
<dbReference type="InterPro" id="IPR004155">
    <property type="entry name" value="PBS_lyase_HEAT"/>
</dbReference>
<name>Q46BH5_METBF</name>
<comment type="function">
    <text evidence="2">Catalyzes the hydroxylation of the N(6)-(4-aminobutyl)-L-lysine intermediate produced by deoxyhypusine synthase/DHPS on a critical lysine of the eukaryotic translation initiation factor 5A/eIF-5A. This is the second step of the post-translational modification of that lysine into an unusual amino acid residue named hypusine. Hypusination is unique to mature eIF-5A factor and is essential for its function.</text>
</comment>
<dbReference type="AlphaFoldDB" id="Q46BH5"/>
<dbReference type="STRING" id="269797.Mbar_A1826"/>
<evidence type="ECO:0000256" key="1">
    <source>
        <dbReference type="ARBA" id="ARBA00022737"/>
    </source>
</evidence>
<dbReference type="GO" id="GO:0016491">
    <property type="term" value="F:oxidoreductase activity"/>
    <property type="evidence" value="ECO:0007669"/>
    <property type="project" value="TreeGrafter"/>
</dbReference>
<dbReference type="InterPro" id="IPR000225">
    <property type="entry name" value="Armadillo"/>
</dbReference>
<keyword evidence="1" id="KW-0677">Repeat</keyword>
<gene>
    <name evidence="4" type="ordered locus">Mbar_A1826</name>
</gene>
<reference evidence="4" key="1">
    <citation type="submission" date="2006-06" db="EMBL/GenBank/DDBJ databases">
        <title>Complete sequence of chromosome 1 of Methanosarcina barkeri str. fusaro.</title>
        <authorList>
            <person name="Copeland A."/>
            <person name="Lucas S."/>
            <person name="Lapidus A."/>
            <person name="Barry K."/>
            <person name="Detter J.C."/>
            <person name="Glavina T."/>
            <person name="Hammon N."/>
            <person name="Israni S."/>
            <person name="Pitluck S."/>
            <person name="Goodwin L.A."/>
            <person name="Saunders E.H."/>
            <person name="Schmutz J."/>
            <person name="Larimer F."/>
            <person name="Land M."/>
            <person name="Anderson I."/>
            <person name="Richardson P."/>
        </authorList>
    </citation>
    <scope>NUCLEOTIDE SEQUENCE</scope>
    <source>
        <strain evidence="4">Fusaro</strain>
    </source>
</reference>
<dbReference type="KEGG" id="mba:Mbar_A1826"/>
<dbReference type="InterPro" id="IPR027417">
    <property type="entry name" value="P-loop_NTPase"/>
</dbReference>
<evidence type="ECO:0000256" key="2">
    <source>
        <dbReference type="ARBA" id="ARBA00045876"/>
    </source>
</evidence>
<dbReference type="EMBL" id="CP000099">
    <property type="protein sequence ID" value="AAZ70767.1"/>
    <property type="molecule type" value="Genomic_DNA"/>
</dbReference>
<dbReference type="PROSITE" id="PS50837">
    <property type="entry name" value="NACHT"/>
    <property type="match status" value="1"/>
</dbReference>
<feature type="domain" description="NACHT" evidence="3">
    <location>
        <begin position="241"/>
        <end position="363"/>
    </location>
</feature>
<dbReference type="SMART" id="SM00185">
    <property type="entry name" value="ARM"/>
    <property type="match status" value="5"/>
</dbReference>
<dbReference type="Gene3D" id="3.40.50.300">
    <property type="entry name" value="P-loop containing nucleotide triphosphate hydrolases"/>
    <property type="match status" value="1"/>
</dbReference>
<proteinExistence type="predicted"/>
<dbReference type="eggNOG" id="arCOG02967">
    <property type="taxonomic scope" value="Archaea"/>
</dbReference>
<dbReference type="PANTHER" id="PTHR12697">
    <property type="entry name" value="PBS LYASE HEAT-LIKE PROTEIN"/>
    <property type="match status" value="1"/>
</dbReference>
<dbReference type="PaxDb" id="269797-Mbar_A1826"/>
<dbReference type="Pfam" id="PF03130">
    <property type="entry name" value="HEAT_PBS"/>
    <property type="match status" value="2"/>
</dbReference>
<dbReference type="Gene3D" id="1.25.10.10">
    <property type="entry name" value="Leucine-rich Repeat Variant"/>
    <property type="match status" value="4"/>
</dbReference>